<dbReference type="InParanoid" id="A0A7I4D9I6"/>
<dbReference type="PANTHER" id="PTHR42886:SF53">
    <property type="entry name" value="ALPHA_BETA-HYDROLASES SUPERFAMILY PROTEIN"/>
    <property type="match status" value="1"/>
</dbReference>
<dbReference type="EMBL" id="ABEU02000002">
    <property type="status" value="NOT_ANNOTATED_CDS"/>
    <property type="molecule type" value="Genomic_DNA"/>
</dbReference>
<dbReference type="Proteomes" id="UP000006727">
    <property type="component" value="Chromosome 2"/>
</dbReference>
<proteinExistence type="predicted"/>
<evidence type="ECO:0000313" key="3">
    <source>
        <dbReference type="Proteomes" id="UP000006727"/>
    </source>
</evidence>
<dbReference type="PANTHER" id="PTHR42886">
    <property type="entry name" value="RE40534P-RELATED"/>
    <property type="match status" value="1"/>
</dbReference>
<dbReference type="InterPro" id="IPR029058">
    <property type="entry name" value="AB_hydrolase_fold"/>
</dbReference>
<reference evidence="2" key="3">
    <citation type="submission" date="2020-12" db="UniProtKB">
        <authorList>
            <consortium name="EnsemblPlants"/>
        </authorList>
    </citation>
    <scope>IDENTIFICATION</scope>
</reference>
<organism evidence="2 3">
    <name type="scientific">Physcomitrium patens</name>
    <name type="common">Spreading-leaved earth moss</name>
    <name type="synonym">Physcomitrella patens</name>
    <dbReference type="NCBI Taxonomy" id="3218"/>
    <lineage>
        <taxon>Eukaryota</taxon>
        <taxon>Viridiplantae</taxon>
        <taxon>Streptophyta</taxon>
        <taxon>Embryophyta</taxon>
        <taxon>Bryophyta</taxon>
        <taxon>Bryophytina</taxon>
        <taxon>Bryopsida</taxon>
        <taxon>Funariidae</taxon>
        <taxon>Funariales</taxon>
        <taxon>Funariaceae</taxon>
        <taxon>Physcomitrium</taxon>
    </lineage>
</organism>
<evidence type="ECO:0000259" key="1">
    <source>
        <dbReference type="Pfam" id="PF12146"/>
    </source>
</evidence>
<keyword evidence="3" id="KW-1185">Reference proteome</keyword>
<dbReference type="EnsemblPlants" id="Pp3c2_14370V3.7">
    <property type="protein sequence ID" value="Pp3c2_14370V3.7"/>
    <property type="gene ID" value="Pp3c2_14370"/>
</dbReference>
<evidence type="ECO:0000313" key="2">
    <source>
        <dbReference type="EnsemblPlants" id="Pp3c2_14370V3.7"/>
    </source>
</evidence>
<dbReference type="Gene3D" id="3.40.50.1820">
    <property type="entry name" value="alpha/beta hydrolase"/>
    <property type="match status" value="1"/>
</dbReference>
<reference evidence="2 3" key="2">
    <citation type="journal article" date="2018" name="Plant J.">
        <title>The Physcomitrella patens chromosome-scale assembly reveals moss genome structure and evolution.</title>
        <authorList>
            <person name="Lang D."/>
            <person name="Ullrich K.K."/>
            <person name="Murat F."/>
            <person name="Fuchs J."/>
            <person name="Jenkins J."/>
            <person name="Haas F.B."/>
            <person name="Piednoel M."/>
            <person name="Gundlach H."/>
            <person name="Van Bel M."/>
            <person name="Meyberg R."/>
            <person name="Vives C."/>
            <person name="Morata J."/>
            <person name="Symeonidi A."/>
            <person name="Hiss M."/>
            <person name="Muchero W."/>
            <person name="Kamisugi Y."/>
            <person name="Saleh O."/>
            <person name="Blanc G."/>
            <person name="Decker E.L."/>
            <person name="van Gessel N."/>
            <person name="Grimwood J."/>
            <person name="Hayes R.D."/>
            <person name="Graham S.W."/>
            <person name="Gunter L.E."/>
            <person name="McDaniel S.F."/>
            <person name="Hoernstein S.N.W."/>
            <person name="Larsson A."/>
            <person name="Li F.W."/>
            <person name="Perroud P.F."/>
            <person name="Phillips J."/>
            <person name="Ranjan P."/>
            <person name="Rokshar D.S."/>
            <person name="Rothfels C.J."/>
            <person name="Schneider L."/>
            <person name="Shu S."/>
            <person name="Stevenson D.W."/>
            <person name="Thummler F."/>
            <person name="Tillich M."/>
            <person name="Villarreal Aguilar J.C."/>
            <person name="Widiez T."/>
            <person name="Wong G.K."/>
            <person name="Wymore A."/>
            <person name="Zhang Y."/>
            <person name="Zimmer A.D."/>
            <person name="Quatrano R.S."/>
            <person name="Mayer K.F.X."/>
            <person name="Goodstein D."/>
            <person name="Casacuberta J.M."/>
            <person name="Vandepoele K."/>
            <person name="Reski R."/>
            <person name="Cuming A.C."/>
            <person name="Tuskan G.A."/>
            <person name="Maumus F."/>
            <person name="Salse J."/>
            <person name="Schmutz J."/>
            <person name="Rensing S.A."/>
        </authorList>
    </citation>
    <scope>NUCLEOTIDE SEQUENCE [LARGE SCALE GENOMIC DNA]</scope>
    <source>
        <strain evidence="2 3">cv. Gransden 2004</strain>
    </source>
</reference>
<feature type="domain" description="Serine aminopeptidase S33" evidence="1">
    <location>
        <begin position="79"/>
        <end position="188"/>
    </location>
</feature>
<dbReference type="AlphaFoldDB" id="A0A7I4D9I6"/>
<reference evidence="2 3" key="1">
    <citation type="journal article" date="2008" name="Science">
        <title>The Physcomitrella genome reveals evolutionary insights into the conquest of land by plants.</title>
        <authorList>
            <person name="Rensing S."/>
            <person name="Lang D."/>
            <person name="Zimmer A."/>
            <person name="Terry A."/>
            <person name="Salamov A."/>
            <person name="Shapiro H."/>
            <person name="Nishiyama T."/>
            <person name="Perroud P.-F."/>
            <person name="Lindquist E."/>
            <person name="Kamisugi Y."/>
            <person name="Tanahashi T."/>
            <person name="Sakakibara K."/>
            <person name="Fujita T."/>
            <person name="Oishi K."/>
            <person name="Shin-I T."/>
            <person name="Kuroki Y."/>
            <person name="Toyoda A."/>
            <person name="Suzuki Y."/>
            <person name="Hashimoto A."/>
            <person name="Yamaguchi K."/>
            <person name="Sugano A."/>
            <person name="Kohara Y."/>
            <person name="Fujiyama A."/>
            <person name="Anterola A."/>
            <person name="Aoki S."/>
            <person name="Ashton N."/>
            <person name="Barbazuk W.B."/>
            <person name="Barker E."/>
            <person name="Bennetzen J."/>
            <person name="Bezanilla M."/>
            <person name="Blankenship R."/>
            <person name="Cho S.H."/>
            <person name="Dutcher S."/>
            <person name="Estelle M."/>
            <person name="Fawcett J.A."/>
            <person name="Gundlach H."/>
            <person name="Hanada K."/>
            <person name="Heyl A."/>
            <person name="Hicks K.A."/>
            <person name="Hugh J."/>
            <person name="Lohr M."/>
            <person name="Mayer K."/>
            <person name="Melkozernov A."/>
            <person name="Murata T."/>
            <person name="Nelson D."/>
            <person name="Pils B."/>
            <person name="Prigge M."/>
            <person name="Reiss B."/>
            <person name="Renner T."/>
            <person name="Rombauts S."/>
            <person name="Rushton P."/>
            <person name="Sanderfoot A."/>
            <person name="Schween G."/>
            <person name="Shiu S.-H."/>
            <person name="Stueber K."/>
            <person name="Theodoulou F.L."/>
            <person name="Tu H."/>
            <person name="Van de Peer Y."/>
            <person name="Verrier P.J."/>
            <person name="Waters E."/>
            <person name="Wood A."/>
            <person name="Yang L."/>
            <person name="Cove D."/>
            <person name="Cuming A."/>
            <person name="Hasebe M."/>
            <person name="Lucas S."/>
            <person name="Mishler D.B."/>
            <person name="Reski R."/>
            <person name="Grigoriev I."/>
            <person name="Quatrano R.S."/>
            <person name="Boore J.L."/>
        </authorList>
    </citation>
    <scope>NUCLEOTIDE SEQUENCE [LARGE SCALE GENOMIC DNA]</scope>
    <source>
        <strain evidence="2 3">cv. Gransden 2004</strain>
    </source>
</reference>
<dbReference type="SUPFAM" id="SSF53474">
    <property type="entry name" value="alpha/beta-Hydrolases"/>
    <property type="match status" value="1"/>
</dbReference>
<accession>A0A7I4D9I6</accession>
<gene>
    <name evidence="2" type="primary">LOC112295040</name>
</gene>
<dbReference type="InterPro" id="IPR022742">
    <property type="entry name" value="Hydrolase_4"/>
</dbReference>
<protein>
    <recommendedName>
        <fullName evidence="1">Serine aminopeptidase S33 domain-containing protein</fullName>
    </recommendedName>
</protein>
<dbReference type="FunCoup" id="A0A7I4D9I6">
    <property type="interactions" value="936"/>
</dbReference>
<sequence length="314" mass="34786">MGFFWKLQKVSAGRGIRQGLVDSAISVLHCACEAEAELCSIATVGDIGSTQKVMKKEKVSILNSQGLKLVGELEDTGSKDLCVLCHGFQSSKELPTFVSVSKALTESGFSTYRFDFTGNGESNGEFAYGNYWREAEDIRSVVNYWRYRGWRVISLIGHSKGGNAVLLYASKYKDVASIVNISGRFDLRRGIKGRLGGSKGVQKLKEDGVLDVYDRNGNFEFRVLKSDLDERLATDMHKACLAIPEHCSVLNVHGSADEIVPAEDVHEFGKRIRNNVVHVIDGADHNYKLQQQEIARLVADFVRSIPRPPLRASL</sequence>
<dbReference type="Gramene" id="Pp3c2_14370V3.7">
    <property type="protein sequence ID" value="Pp3c2_14370V3.7"/>
    <property type="gene ID" value="Pp3c2_14370"/>
</dbReference>
<dbReference type="Pfam" id="PF12146">
    <property type="entry name" value="Hydrolase_4"/>
    <property type="match status" value="1"/>
</dbReference>
<name>A0A7I4D9I6_PHYPA</name>